<organism evidence="1 2">
    <name type="scientific">Sander lucioperca</name>
    <name type="common">Pike-perch</name>
    <name type="synonym">Perca lucioperca</name>
    <dbReference type="NCBI Taxonomy" id="283035"/>
    <lineage>
        <taxon>Eukaryota</taxon>
        <taxon>Metazoa</taxon>
        <taxon>Chordata</taxon>
        <taxon>Craniata</taxon>
        <taxon>Vertebrata</taxon>
        <taxon>Euteleostomi</taxon>
        <taxon>Actinopterygii</taxon>
        <taxon>Neopterygii</taxon>
        <taxon>Teleostei</taxon>
        <taxon>Neoteleostei</taxon>
        <taxon>Acanthomorphata</taxon>
        <taxon>Eupercaria</taxon>
        <taxon>Perciformes</taxon>
        <taxon>Percoidei</taxon>
        <taxon>Percidae</taxon>
        <taxon>Luciopercinae</taxon>
        <taxon>Sander</taxon>
    </lineage>
</organism>
<dbReference type="AlphaFoldDB" id="A0A8C9Z5N6"/>
<reference evidence="1" key="2">
    <citation type="submission" date="2025-09" db="UniProtKB">
        <authorList>
            <consortium name="Ensembl"/>
        </authorList>
    </citation>
    <scope>IDENTIFICATION</scope>
</reference>
<accession>A0A8C9Z5N6</accession>
<evidence type="ECO:0000313" key="1">
    <source>
        <dbReference type="Ensembl" id="ENSSLUP00000033374.1"/>
    </source>
</evidence>
<keyword evidence="2" id="KW-1185">Reference proteome</keyword>
<proteinExistence type="predicted"/>
<protein>
    <submittedName>
        <fullName evidence="1">Uncharacterized protein</fullName>
    </submittedName>
</protein>
<evidence type="ECO:0000313" key="2">
    <source>
        <dbReference type="Proteomes" id="UP000694568"/>
    </source>
</evidence>
<reference evidence="1" key="1">
    <citation type="submission" date="2025-08" db="UniProtKB">
        <authorList>
            <consortium name="Ensembl"/>
        </authorList>
    </citation>
    <scope>IDENTIFICATION</scope>
</reference>
<dbReference type="Ensembl" id="ENSSLUT00000034421.1">
    <property type="protein sequence ID" value="ENSSLUP00000033374.1"/>
    <property type="gene ID" value="ENSSLUG00000014877.1"/>
</dbReference>
<dbReference type="Proteomes" id="UP000694568">
    <property type="component" value="Unplaced"/>
</dbReference>
<name>A0A8C9Z5N6_SANLU</name>
<sequence length="99" mass="11181">MKVNANLASTFRYFGDYVGHKKFDVERCVRSHEVIKINQLLPLGSSDVHTKCHANPDMEIKSIGPKAYIQHRGALYVPRSEVSSSEDNNSVCKCWGEKI</sequence>